<evidence type="ECO:0000313" key="1">
    <source>
        <dbReference type="EMBL" id="KAF8767505.1"/>
    </source>
</evidence>
<evidence type="ECO:0000313" key="2">
    <source>
        <dbReference type="Proteomes" id="UP000807504"/>
    </source>
</evidence>
<dbReference type="EMBL" id="JABXBU010002230">
    <property type="protein sequence ID" value="KAF8767505.1"/>
    <property type="molecule type" value="Genomic_DNA"/>
</dbReference>
<sequence>MALATGRRGGYRRAYSLTVRKALAVDQIHVSIITNGIDDNHVKNTDCCKMQPFEYELNDGFTSYHDAHMDDVRCKPNILNIIVCKNSNSAVDLSTTVFSLAPDVTS</sequence>
<organism evidence="1 2">
    <name type="scientific">Argiope bruennichi</name>
    <name type="common">Wasp spider</name>
    <name type="synonym">Aranea bruennichi</name>
    <dbReference type="NCBI Taxonomy" id="94029"/>
    <lineage>
        <taxon>Eukaryota</taxon>
        <taxon>Metazoa</taxon>
        <taxon>Ecdysozoa</taxon>
        <taxon>Arthropoda</taxon>
        <taxon>Chelicerata</taxon>
        <taxon>Arachnida</taxon>
        <taxon>Araneae</taxon>
        <taxon>Araneomorphae</taxon>
        <taxon>Entelegynae</taxon>
        <taxon>Araneoidea</taxon>
        <taxon>Araneidae</taxon>
        <taxon>Argiope</taxon>
    </lineage>
</organism>
<reference evidence="1" key="1">
    <citation type="journal article" date="2020" name="bioRxiv">
        <title>Chromosome-level reference genome of the European wasp spider Argiope bruennichi: a resource for studies on range expansion and evolutionary adaptation.</title>
        <authorList>
            <person name="Sheffer M.M."/>
            <person name="Hoppe A."/>
            <person name="Krehenwinkel H."/>
            <person name="Uhl G."/>
            <person name="Kuss A.W."/>
            <person name="Jensen L."/>
            <person name="Jensen C."/>
            <person name="Gillespie R.G."/>
            <person name="Hoff K.J."/>
            <person name="Prost S."/>
        </authorList>
    </citation>
    <scope>NUCLEOTIDE SEQUENCE</scope>
</reference>
<keyword evidence="2" id="KW-1185">Reference proteome</keyword>
<proteinExistence type="predicted"/>
<name>A0A8T0EBE1_ARGBR</name>
<reference evidence="1" key="2">
    <citation type="submission" date="2020-06" db="EMBL/GenBank/DDBJ databases">
        <authorList>
            <person name="Sheffer M."/>
        </authorList>
    </citation>
    <scope>NUCLEOTIDE SEQUENCE</scope>
</reference>
<accession>A0A8T0EBE1</accession>
<dbReference type="AlphaFoldDB" id="A0A8T0EBE1"/>
<dbReference type="Proteomes" id="UP000807504">
    <property type="component" value="Unassembled WGS sequence"/>
</dbReference>
<comment type="caution">
    <text evidence="1">The sequence shown here is derived from an EMBL/GenBank/DDBJ whole genome shotgun (WGS) entry which is preliminary data.</text>
</comment>
<gene>
    <name evidence="1" type="ORF">HNY73_020453</name>
</gene>
<protein>
    <submittedName>
        <fullName evidence="1">Uncharacterized protein</fullName>
    </submittedName>
</protein>